<protein>
    <submittedName>
        <fullName evidence="1">Uncharacterized protein</fullName>
    </submittedName>
</protein>
<proteinExistence type="predicted"/>
<accession>A0A8X7C5J1</accession>
<keyword evidence="2" id="KW-1185">Reference proteome</keyword>
<gene>
    <name evidence="1" type="primary">AVEN_226599_1</name>
    <name evidence="1" type="ORF">TNIN_217781</name>
</gene>
<organism evidence="1 2">
    <name type="scientific">Trichonephila inaurata madagascariensis</name>
    <dbReference type="NCBI Taxonomy" id="2747483"/>
    <lineage>
        <taxon>Eukaryota</taxon>
        <taxon>Metazoa</taxon>
        <taxon>Ecdysozoa</taxon>
        <taxon>Arthropoda</taxon>
        <taxon>Chelicerata</taxon>
        <taxon>Arachnida</taxon>
        <taxon>Araneae</taxon>
        <taxon>Araneomorphae</taxon>
        <taxon>Entelegynae</taxon>
        <taxon>Araneoidea</taxon>
        <taxon>Nephilidae</taxon>
        <taxon>Trichonephila</taxon>
        <taxon>Trichonephila inaurata</taxon>
    </lineage>
</organism>
<dbReference type="AlphaFoldDB" id="A0A8X7C5J1"/>
<dbReference type="EMBL" id="BMAV01010018">
    <property type="protein sequence ID" value="GFY54768.1"/>
    <property type="molecule type" value="Genomic_DNA"/>
</dbReference>
<evidence type="ECO:0000313" key="2">
    <source>
        <dbReference type="Proteomes" id="UP000886998"/>
    </source>
</evidence>
<dbReference type="Proteomes" id="UP000886998">
    <property type="component" value="Unassembled WGS sequence"/>
</dbReference>
<evidence type="ECO:0000313" key="1">
    <source>
        <dbReference type="EMBL" id="GFY54768.1"/>
    </source>
</evidence>
<name>A0A8X7C5J1_9ARAC</name>
<reference evidence="1" key="1">
    <citation type="submission" date="2020-08" db="EMBL/GenBank/DDBJ databases">
        <title>Multicomponent nature underlies the extraordinary mechanical properties of spider dragline silk.</title>
        <authorList>
            <person name="Kono N."/>
            <person name="Nakamura H."/>
            <person name="Mori M."/>
            <person name="Yoshida Y."/>
            <person name="Ohtoshi R."/>
            <person name="Malay A.D."/>
            <person name="Moran D.A.P."/>
            <person name="Tomita M."/>
            <person name="Numata K."/>
            <person name="Arakawa K."/>
        </authorList>
    </citation>
    <scope>NUCLEOTIDE SEQUENCE</scope>
</reference>
<comment type="caution">
    <text evidence="1">The sequence shown here is derived from an EMBL/GenBank/DDBJ whole genome shotgun (WGS) entry which is preliminary data.</text>
</comment>
<sequence length="180" mass="20847">MAMTGYCVATKNLVRELRYVAQQSVLTYRVRCGIQREISFLLQLCLSQHHRRMLLQHSTEHHIFRNYGSSHQWFSLIQKVPFDHSKGLEVFEFGDLSELYLTTWNETRIQIYKLEGESGLKPSFTLHGKCIKDVKPLEIDGDIYLAVGQQNLKNGPAVRSVLYKGLTKGVRYTPHNFKNC</sequence>